<organism evidence="2 3">
    <name type="scientific">Hydrogenibacillus schlegelii</name>
    <name type="common">Bacillus schlegelii</name>
    <dbReference type="NCBI Taxonomy" id="1484"/>
    <lineage>
        <taxon>Bacteria</taxon>
        <taxon>Bacillati</taxon>
        <taxon>Bacillota</taxon>
        <taxon>Bacilli</taxon>
        <taxon>Bacillales</taxon>
        <taxon>Bacillales Family X. Incertae Sedis</taxon>
        <taxon>Hydrogenibacillus</taxon>
    </lineage>
</organism>
<comment type="caution">
    <text evidence="2">The sequence shown here is derived from an EMBL/GenBank/DDBJ whole genome shotgun (WGS) entry which is preliminary data.</text>
</comment>
<evidence type="ECO:0000313" key="2">
    <source>
        <dbReference type="EMBL" id="PTQ54390.1"/>
    </source>
</evidence>
<feature type="compositionally biased region" description="Basic residues" evidence="1">
    <location>
        <begin position="77"/>
        <end position="88"/>
    </location>
</feature>
<dbReference type="AlphaFoldDB" id="A0A2T5GDX9"/>
<feature type="region of interest" description="Disordered" evidence="1">
    <location>
        <begin position="57"/>
        <end position="92"/>
    </location>
</feature>
<feature type="region of interest" description="Disordered" evidence="1">
    <location>
        <begin position="23"/>
        <end position="42"/>
    </location>
</feature>
<sequence>MTAEAGSNRAGISSDGVVAHGLQNGFEDGKTSRKAAAFPGRRPFDPVEGWTFAAADGTETGKSAVREPSDHPLGGRVGRKPAKPRLGHTVRGPWGEGGFAGFSFAIGGGPLGAFAAGSITRNMRWVWPIASG</sequence>
<reference evidence="2 3" key="1">
    <citation type="submission" date="2017-08" db="EMBL/GenBank/DDBJ databases">
        <title>Burning lignite coal seam in the remote Altai Mountains harbors a hydrogen-driven thermophilic microbial community.</title>
        <authorList>
            <person name="Kadnikov V.V."/>
            <person name="Mardanov A.V."/>
            <person name="Ivasenko D."/>
            <person name="Beletsky A.V."/>
            <person name="Karnachuk O.V."/>
            <person name="Ravin N.V."/>
        </authorList>
    </citation>
    <scope>NUCLEOTIDE SEQUENCE [LARGE SCALE GENOMIC DNA]</scope>
    <source>
        <strain evidence="2">AL33</strain>
    </source>
</reference>
<proteinExistence type="predicted"/>
<gene>
    <name evidence="2" type="ORF">HSCHL_0309</name>
</gene>
<accession>A0A2T5GDX9</accession>
<evidence type="ECO:0000256" key="1">
    <source>
        <dbReference type="SAM" id="MobiDB-lite"/>
    </source>
</evidence>
<dbReference type="Proteomes" id="UP000244180">
    <property type="component" value="Unassembled WGS sequence"/>
</dbReference>
<evidence type="ECO:0000313" key="3">
    <source>
        <dbReference type="Proteomes" id="UP000244180"/>
    </source>
</evidence>
<dbReference type="EMBL" id="PEBV01000004">
    <property type="protein sequence ID" value="PTQ54390.1"/>
    <property type="molecule type" value="Genomic_DNA"/>
</dbReference>
<protein>
    <submittedName>
        <fullName evidence="2">Uncharacterized protein</fullName>
    </submittedName>
</protein>
<name>A0A2T5GDX9_HYDSH</name>